<organism evidence="4 5">
    <name type="scientific">Ereboglobus luteus</name>
    <dbReference type="NCBI Taxonomy" id="1796921"/>
    <lineage>
        <taxon>Bacteria</taxon>
        <taxon>Pseudomonadati</taxon>
        <taxon>Verrucomicrobiota</taxon>
        <taxon>Opitutia</taxon>
        <taxon>Opitutales</taxon>
        <taxon>Opitutaceae</taxon>
        <taxon>Ereboglobus</taxon>
    </lineage>
</organism>
<dbReference type="InterPro" id="IPR013425">
    <property type="entry name" value="Autotrns_rpt"/>
</dbReference>
<dbReference type="PRINTS" id="PR01484">
    <property type="entry name" value="PRTACTNFAMLY"/>
</dbReference>
<dbReference type="PANTHER" id="PTHR35037:SF3">
    <property type="entry name" value="C-TERMINAL REGION OF AIDA-LIKE PROTEIN"/>
    <property type="match status" value="1"/>
</dbReference>
<dbReference type="SMART" id="SM00869">
    <property type="entry name" value="Autotransporter"/>
    <property type="match status" value="1"/>
</dbReference>
<dbReference type="InterPro" id="IPR003991">
    <property type="entry name" value="Pertactin_virulence_factor"/>
</dbReference>
<sequence>MNTKPSVALVACILVFSGFFNDATNAFAQTTSGTFTGSGTNWSDTASWTSAGAPGAAAGDTATFSTISPSPLNGKTIRLDAGNVTLGKLSVTGPSSSALRTTLGFDAPAGTSFIFDSGVAGTAAELSLSGNVNLAINPAVSLGSDLRVNNLGNYVNTLAFTNTVAIGGNTLYVNPVAIASTVRLGGALAGSGTLVKTGGGTLVLANANAAFTGNVRFEAGTISLEANNALGASPIVVTTGNAKAFDLSGARTLANTLAFDATASSLAINGGSGSSLTLGASEATTLGAAATTFNIDANTSLIFGAAHAITGAGSLVKDGYGTLTLSSGNSTFDGLIVRQGYVNTSAFTGELVLGAASAGKNILGSGNITVMGDGTPGDETMLTLTGANASALVTFGGGRVTISNNAKLRIENAAVALTSGTIDFGTGALKGNIFFNSDVTLGDTVMLNTTSAVINLGKNVAINAGSLVAASTPLAMRSETGAARGLTVNGAATIADLTVSGTGLVTHSNSVGVATTTFTKLSLIDSGSLSLGGGDIGIGSLYFNTGALIAGGASQLDGAAVSTLGGTVNTLSLGGHDQAFASLDLAANTQLLIDFGSGGGSTATILGLGNTTLGANSILKFRNYSADGSLTDDLISTANTLSAEALSQVWFYGYNKGAEYDLSGNLAPIAGNYLDAVFDNKTDGLATTGNWKWFDATNWVGDDEFNIPNFAGAKATISCAAIGSTISSLNPITLGGNTVTLGSLTIDPTGHNSSYFAINTGTFVFDNNGAGATLTQIYGVNLQIPAAIVLKDDLTIYSGNYVLLNGIVEGDKNITKTGPGYLYIWTTEKTGFSGTLFLEEGILTSEMRNSTGTWLGDGTVVLRGGVFQSYHADNKLKFSGAFEIEGDVTLNRLNFLYNGSVDLDSVYKLAINSMPTDPAEYASVTFGAGIDFTGTGGLVKAGGAAMEMLGDNSSFSGGLTINTGALYTTIGAAGLRIGAVEAGKNYLGSGELFLTGGNSVINVETGGNAVLLQGADTLHTATITLNNNSALRFTGDGAVTLGSDMRIISSAGAGTLSVAGDVIFSGAVYGNGVDSSRSPTLRLDTSTNTTGQSYVKAGGAAYANITNLSNIAKYGNGISTFYHNGTDAANVNSITTGTVYVYGGILQLGKSDQLVAGALVLQGGAFDANDHTNAITNLYLRDNSSLILGGAGGLTFTNAMTAVDANWSRSKILIVQNADGNWAAGDTGAYVRFSNDNFAAISDSLLANIAFTGWETGAKIEQGSDGFYYLLPDTGSALRTTEWSGGGAVSNWSDTTNWLDSTVPNVATASVTIRDIDSDLAAKTINVDGGYALNHLNIETFQSRVTLDGSGMLTFNGVGAIEDASFARIKHAGSSILAIGSDVTLATDTELATTIMPAANTTAFPGYVVWSGQIHGGGKLVKTGAGMLRITSDNAATWTGGAELRDGGLIQIGASNAFGSGVLTLGDTLADTQTLEAWWTSGGGGASVALPIISNPTAAALAAATRVLDNDWILNGNLKLQRETGNGAGSETGNITHLRMTGDGVLSAGTHSISVWGANNVYYSTDTSVRNSQQLLRIDGNISGAGGLALGGYGSLMLTGANTFEGGVTLNGVEIYAGHDHALGAAAGVIKFGAVHNGFHAWNPAGNTFLATAGASRVVSNPLSFNGGQQTFRGNFTFDHAGVSTMTAATYFYVYNTLIFGKDHILDGTGSLYRINYGGGTMRLQAPNRYSGGTLFEVGVLEIGIDSVLNPDGTVQSGALGTGALTFQSSGAYLSPYSNDAGTTSRTLSNAIEFSNGSNAFLVRKSLAADNVAHTLILDTPTITLKGGNSYAINVLSGATLAIKSQLLDTNNTSGFTANGAGGIIELSNAANIITGGINITSSGTVRAVADIAGDGHVTIGAEDTAANYLGTGVLTVSNANGAFEIVTQGADAGNPALVTIAKRADGQSAIVLNNGGKFNVTGANVVTLLGDGVTLGSTTAANRGTLFSSGIMRASNATVGVKLSASSLEITGGVLTLAAANLVGGVQALTLDNGTLDLGGHTQTLGGGLLISGNSTIDFGANTSLTKFIAADLLFDAGGQLALINWKGNAITGGGLNQIILSGASSEQRYADVNFGSQYALGGKTMKIGGDWVLVPFGVAYAWDGTSNDEWNGENWLSYDAGSDTYYPTNAKPDYKGKGATFGDADASLGGKVIRNVNGMVIGGIGLSRTYADSFTIGTTGDIINLDSDGGNTYITGDALSKASMIINAGLNLEYDRGVGSNSFVVTHEGSGTITINGVIEGSQAMIKRGAGVLVLAGANSFTEGFALEGGLVRIAADGTATNGPLGEGKVILKGGALEALGADRTLLANPLDIAGSFSVLGDHRLAFANVATSTVSTSATVTIDTGAALSLAGALTGPGTLTKAGQGVLILAGDNSAHAAGIELAAGKIEALTNTALGAGVLNVTGDAILSNTSAASVALSNTIALATGKTLSLENTAASALALNGPVTGDGALAKTGAGTLRVTGSNDYAGGTQITSGSLVAQNAAALGSGSVTIGATGNLALDFTGTFANILAGGGTTHVKQASVTITADNSDYAGDWRVHGSSMMIVSATENIGTGDLNLAGSLRVASPGSFVLANKVDSVSTYAGDISLNLAAGGTLSFVSTAQGGNFTGTVNINTGVLNLDSVAGDATNGVLKNALVSLNGGAINLNGDQTVRNLTLINGGTMIVDFGQEKLSATDINIVGSATVDSNPAGAGGLLSLDDGVTAAIAQSANAVTGNIASLSLKGALNSTTMLSDIIQGSDTAASPTAKAVHNYAFSAMHGGTHGIFLSSTLTTVEIQSGKTFTLSQTNSGGAQDFKALITQAAGSPANLAIAAGATAGDLITLAPAAAYTHTGTTTIASGSVAIAATAPRELFASGTAFQIDAGATLVVTNSLALNHLGGAGKIALTGGGITLNNTIASQYDGTFEGAARIEKTGASTFTLTAASTGFTGTTIVTGGTLRLENLAATGTGSVTVASSAVLDLADVGDFANTIGGNGVAVVSENGVNLTGANTIAAWNITGSGTVSGTQNLGAGNVSLAGGRLALAPAAGGWTFTNTLGGDGTLTANFADATGTLAFASGLNNSFTGTLAMRGGHLALDANAGSLLANAALVLGQNGSTEINANRVIGALEMDGGTLMVETTGAHVSPTGTLTVTDLVAGSGTTKMSKPVTVVDDTDVINAPSFFAQTGTVQQMIVNATGSVTGTGVQLDIIQYDGTPVSGNAIATGIRDASNAVTGTASYDFYAAVTGSGIGWAYGLVELSANAGASITLSNSNAAQSALGVKLTGSGGYTMSGTGVYSIGNAASNYEGATLVTGGTVRMLTDNAFGGTPLLDLAANTGVDMNGKTQATGTLNTAAGSTLDLNAGVLTLANGGTSLGALTGSGTLNTAGHLDIRGANTGLSADIANTGTIRIDNTDGLGRSGTLANNNLLAIDTASGTFAKSVTGAGNIALAGSTVTLGGNNAAFTGTFDVAVGSHLAASTNANLGAANLVGAGVFEKQDTATTITLTHANAAFTGTTLVTGGTLRLENLAATGTGAMVNNAALDLAATGDYASNITGSGTTFVTANGVNITGVNTGSAWNITGSGTVSSTANLGAGDTHIDGLLVVKTGDSWLWGNTLTGSGTLSVNLSGSTFSFGSSAVSPSDYFEGTVTLADTTMNLGDDSNVAALKNATLQLDAGSALHTNAVTGTIGGLTLNSGKLWIPKNGVNPSEVLNVGTLSITDESSVIVFENYISGTHAAVEVGKNFLDQDGPGSNATLLVKAGTLAEHASHQLDIVKADGTALSEGQVIDYGNVEATYGYAAITASATTSTGHEGGLYYDYVLRQLNVKDGETLVLTSTGATDNTLSADITGLGGVTYTTGSLIVLTGSNSYTGTSMLKSGTVQAGADNALGNTKLVIIEIPATFDLNGNAQTIAEGGQIDGHITGTGALTLAGGTLTVTSANTDYTAQTTIGAAATAHLTDADGLGSADILLDGMLTFETTGTARNTLSGAGTLRIAGGEVMLATSNTGFHGTGTVAAGRLVATQIDTLGDADIGVASGAAFEQTGMSGTLRNNIAGEGTHYVTSSTITIANTAYDIAVTTLDQNAQLKLARDAVNFGTLNMRGGALLFDNPSDTAAIATLGDTSGLFVMNADLAAQTANRLDLGNAGSATHSVYILDNGIEPTAHNISIEIITAQTPGAADFVMANPGGKLEYALTSIELVRGDSSIYAPNPDSWYLLDQGLSHSADAIINTASALALDWASSLDAIHTRLGDIRSETLGSKPSAGGMWFRSRGYRLNAANELSGMSFKQYGWGVTGGADKAFATQAGVNFIGGFIDMGNVDRRLDNAGDGKTRSVGAGVYLTMLGNNGWFLDGTARFDRYNNEFDAKSVSGRVTHGKYNTNGQSLSLEAGRRLQRADGWWIEPGVQMAVLWLKGSDYSTRATVGQRAIDVSVGDSDTWQYRALVRAGRRIRDSKWHPYGKFAVVAVDSNGGEITAHSKTFKADYDGRRIEIGFGTSYRLNETSQLYLDYEYAKAAYYDRPWSLNLGYRRLW</sequence>
<evidence type="ECO:0000256" key="2">
    <source>
        <dbReference type="SAM" id="SignalP"/>
    </source>
</evidence>
<evidence type="ECO:0000313" key="5">
    <source>
        <dbReference type="Proteomes" id="UP000244896"/>
    </source>
</evidence>
<dbReference type="NCBIfam" id="TIGR02601">
    <property type="entry name" value="autotrns_rpt"/>
    <property type="match status" value="2"/>
</dbReference>
<dbReference type="InterPro" id="IPR036709">
    <property type="entry name" value="Autotransporte_beta_dom_sf"/>
</dbReference>
<dbReference type="PANTHER" id="PTHR35037">
    <property type="entry name" value="C-TERMINAL REGION OF AIDA-LIKE PROTEIN"/>
    <property type="match status" value="1"/>
</dbReference>
<accession>A0A2U8E181</accession>
<evidence type="ECO:0000256" key="1">
    <source>
        <dbReference type="ARBA" id="ARBA00022729"/>
    </source>
</evidence>
<dbReference type="InterPro" id="IPR004899">
    <property type="entry name" value="Pertactin_central"/>
</dbReference>
<dbReference type="InterPro" id="IPR011050">
    <property type="entry name" value="Pectin_lyase_fold/virulence"/>
</dbReference>
<dbReference type="InterPro" id="IPR051551">
    <property type="entry name" value="Autotransporter_adhesion"/>
</dbReference>
<dbReference type="SUPFAM" id="SSF51126">
    <property type="entry name" value="Pectin lyase-like"/>
    <property type="match status" value="3"/>
</dbReference>
<dbReference type="Gene3D" id="2.160.20.20">
    <property type="match status" value="2"/>
</dbReference>
<keyword evidence="1 2" id="KW-0732">Signal</keyword>
<dbReference type="InterPro" id="IPR012332">
    <property type="entry name" value="Autotransporter_pectin_lyase_C"/>
</dbReference>
<name>A0A2U8E181_9BACT</name>
<dbReference type="InterPro" id="IPR005546">
    <property type="entry name" value="Autotransporte_beta"/>
</dbReference>
<reference evidence="4 5" key="1">
    <citation type="journal article" date="2018" name="Syst. Appl. Microbiol.">
        <title>Ereboglobus luteus gen. nov. sp. nov. from cockroach guts, and new insights into the oxygen relationship of the genera Opitutus and Didymococcus (Verrucomicrobia: Opitutaceae).</title>
        <authorList>
            <person name="Tegtmeier D."/>
            <person name="Belitz A."/>
            <person name="Radek R."/>
            <person name="Heimerl T."/>
            <person name="Brune A."/>
        </authorList>
    </citation>
    <scope>NUCLEOTIDE SEQUENCE [LARGE SCALE GENOMIC DNA]</scope>
    <source>
        <strain evidence="4 5">Ho45</strain>
    </source>
</reference>
<dbReference type="RefSeq" id="WP_108824399.1">
    <property type="nucleotide sequence ID" value="NZ_CP023004.1"/>
</dbReference>
<dbReference type="EMBL" id="CP023004">
    <property type="protein sequence ID" value="AWI08591.1"/>
    <property type="molecule type" value="Genomic_DNA"/>
</dbReference>
<dbReference type="KEGG" id="elut:CKA38_04365"/>
<dbReference type="SUPFAM" id="SSF103515">
    <property type="entry name" value="Autotransporter"/>
    <property type="match status" value="1"/>
</dbReference>
<dbReference type="OrthoDB" id="200413at2"/>
<feature type="signal peptide" evidence="2">
    <location>
        <begin position="1"/>
        <end position="28"/>
    </location>
</feature>
<gene>
    <name evidence="4" type="ORF">CKA38_04365</name>
</gene>
<proteinExistence type="predicted"/>
<feature type="domain" description="Autotransporter" evidence="3">
    <location>
        <begin position="4291"/>
        <end position="4562"/>
    </location>
</feature>
<keyword evidence="5" id="KW-1185">Reference proteome</keyword>
<evidence type="ECO:0000313" key="4">
    <source>
        <dbReference type="EMBL" id="AWI08591.1"/>
    </source>
</evidence>
<dbReference type="Pfam" id="PF03212">
    <property type="entry name" value="Pertactin"/>
    <property type="match status" value="1"/>
</dbReference>
<dbReference type="PROSITE" id="PS51208">
    <property type="entry name" value="AUTOTRANSPORTER"/>
    <property type="match status" value="1"/>
</dbReference>
<feature type="chain" id="PRO_5016113254" description="Autotransporter domain-containing protein" evidence="2">
    <location>
        <begin position="29"/>
        <end position="4562"/>
    </location>
</feature>
<protein>
    <recommendedName>
        <fullName evidence="3">Autotransporter domain-containing protein</fullName>
    </recommendedName>
</protein>
<evidence type="ECO:0000259" key="3">
    <source>
        <dbReference type="PROSITE" id="PS51208"/>
    </source>
</evidence>
<dbReference type="Proteomes" id="UP000244896">
    <property type="component" value="Chromosome"/>
</dbReference>
<dbReference type="Pfam" id="PF12951">
    <property type="entry name" value="PATR"/>
    <property type="match status" value="11"/>
</dbReference>